<proteinExistence type="predicted"/>
<dbReference type="AlphaFoldDB" id="A0A2S6ID53"/>
<feature type="region of interest" description="Disordered" evidence="1">
    <location>
        <begin position="89"/>
        <end position="110"/>
    </location>
</feature>
<feature type="chain" id="PRO_5038741448" description="Subtilisin inhibitor-like" evidence="2">
    <location>
        <begin position="22"/>
        <end position="156"/>
    </location>
</feature>
<evidence type="ECO:0000313" key="4">
    <source>
        <dbReference type="Proteomes" id="UP000239485"/>
    </source>
</evidence>
<dbReference type="EMBL" id="PTJD01000017">
    <property type="protein sequence ID" value="PPK92127.1"/>
    <property type="molecule type" value="Genomic_DNA"/>
</dbReference>
<dbReference type="Proteomes" id="UP000239485">
    <property type="component" value="Unassembled WGS sequence"/>
</dbReference>
<protein>
    <recommendedName>
        <fullName evidence="5">Subtilisin inhibitor-like</fullName>
    </recommendedName>
</protein>
<gene>
    <name evidence="3" type="ORF">CLV92_11795</name>
</gene>
<name>A0A2S6ID53_9ACTN</name>
<organism evidence="3 4">
    <name type="scientific">Kineococcus xinjiangensis</name>
    <dbReference type="NCBI Taxonomy" id="512762"/>
    <lineage>
        <taxon>Bacteria</taxon>
        <taxon>Bacillati</taxon>
        <taxon>Actinomycetota</taxon>
        <taxon>Actinomycetes</taxon>
        <taxon>Kineosporiales</taxon>
        <taxon>Kineosporiaceae</taxon>
        <taxon>Kineococcus</taxon>
    </lineage>
</organism>
<comment type="caution">
    <text evidence="3">The sequence shown here is derived from an EMBL/GenBank/DDBJ whole genome shotgun (WGS) entry which is preliminary data.</text>
</comment>
<reference evidence="3 4" key="1">
    <citation type="submission" date="2018-02" db="EMBL/GenBank/DDBJ databases">
        <title>Genomic Encyclopedia of Archaeal and Bacterial Type Strains, Phase II (KMG-II): from individual species to whole genera.</title>
        <authorList>
            <person name="Goeker M."/>
        </authorList>
    </citation>
    <scope>NUCLEOTIDE SEQUENCE [LARGE SCALE GENOMIC DNA]</scope>
    <source>
        <strain evidence="3 4">DSM 22857</strain>
    </source>
</reference>
<evidence type="ECO:0000256" key="2">
    <source>
        <dbReference type="SAM" id="SignalP"/>
    </source>
</evidence>
<evidence type="ECO:0008006" key="5">
    <source>
        <dbReference type="Google" id="ProtNLM"/>
    </source>
</evidence>
<evidence type="ECO:0000256" key="1">
    <source>
        <dbReference type="SAM" id="MobiDB-lite"/>
    </source>
</evidence>
<feature type="signal peptide" evidence="2">
    <location>
        <begin position="1"/>
        <end position="21"/>
    </location>
</feature>
<sequence>MRRLRPALAACLAVVAVGGVAAVTVPRVQEHVDNQNLQQAVAAARAIPTPAGAADSPICRDDLLVACWEVDKPFQQIATSLADALSDQAGQPVDQECRPEPPAAGQAVESAREGRGQCSLKVSFGDRGVNLVISSLTAANSKVITDVGTLVSVTPY</sequence>
<accession>A0A2S6ID53</accession>
<keyword evidence="4" id="KW-1185">Reference proteome</keyword>
<evidence type="ECO:0000313" key="3">
    <source>
        <dbReference type="EMBL" id="PPK92127.1"/>
    </source>
</evidence>
<keyword evidence="2" id="KW-0732">Signal</keyword>
<dbReference type="RefSeq" id="WP_104435328.1">
    <property type="nucleotide sequence ID" value="NZ_PTJD01000017.1"/>
</dbReference>